<dbReference type="GO" id="GO:0006631">
    <property type="term" value="P:fatty acid metabolic process"/>
    <property type="evidence" value="ECO:0007669"/>
    <property type="project" value="UniProtKB-KW"/>
</dbReference>
<dbReference type="GO" id="GO:0018812">
    <property type="term" value="F:3-hydroxyacyl-CoA dehydratase activity"/>
    <property type="evidence" value="ECO:0007669"/>
    <property type="project" value="UniProtKB-ARBA"/>
</dbReference>
<dbReference type="AlphaFoldDB" id="A0A9P0MRM3"/>
<sequence length="716" mass="78242">MIRFDDKVAVVTGAGAGLGRAYALLLAERGAKVVVNDLGGSTRGDGSSTNAADTVVEEIKKKGGIAAADYNSVVDGDKIIKTALENFGKVDIVINNAGILRDKTFSRISDSDWDLVHNVHVRGAFKVTQAAWENFRKQKYGRVVFTASNAGLLGNFGQANYSAAKMALVGLCNTLAIEGAKYNIHSNVIVPTAASRLTENILPPDFFEQLKPELIAPVVTWLCHEDCEENGSIIESAAGWASKQIIVRGKGSVLRRSLADPVSIEDVREKWDKVVNVEKIDYLGSIQEETANLTKYFSEMDGSLDEADEENDFSDKYSATFKECITFALGIGASVKNPGDLKYLYEGHENFTALPTQLIMPALMATMTSSKILNAIPNKSYDLSQILHGEQYLEVYKPLPLNEELRSTIDIIEVLDKGKNAVIISGSKTYDKNDELVSYNEIASIVVNGGGFGGPKNATKTKLTEEHPKRSPDATMVEGTSASQAALYRLSGDLNPLHIDPNFALLGGFKEPILHGLASLGFAVRHVLLRYADNDPSLFKAVKVRFVKPVLPGDSLKTSMWRQGNRIYFQTEAVKAKNIVISGAYVDLHNVIDKKLSPPPSGGHTLFNSPGFVDAIQEKLYLTQNLRDISYNCLLEVDDCGRKNSWIIHNGHISKIFPSDCKDYDVVLKINDSDLTSMLSGKLSYRDAERCGAVNVEGDEHLAAMILQLVTPKTKL</sequence>
<keyword evidence="9" id="KW-0456">Lyase</keyword>
<dbReference type="Pfam" id="PF00106">
    <property type="entry name" value="adh_short"/>
    <property type="match status" value="1"/>
</dbReference>
<evidence type="ECO:0000259" key="12">
    <source>
        <dbReference type="SMART" id="SM00822"/>
    </source>
</evidence>
<dbReference type="Gene3D" id="3.40.50.720">
    <property type="entry name" value="NAD(P)-binding Rossmann-like Domain"/>
    <property type="match status" value="1"/>
</dbReference>
<dbReference type="SUPFAM" id="SSF54637">
    <property type="entry name" value="Thioesterase/thiol ester dehydrase-isomerase"/>
    <property type="match status" value="2"/>
</dbReference>
<keyword evidence="6" id="KW-0443">Lipid metabolism</keyword>
<dbReference type="Pfam" id="PF22622">
    <property type="entry name" value="MFE-2_hydrat-2_N"/>
    <property type="match status" value="1"/>
</dbReference>
<dbReference type="InterPro" id="IPR051687">
    <property type="entry name" value="Peroxisomal_Beta-Oxidation"/>
</dbReference>
<dbReference type="CDD" id="cd05353">
    <property type="entry name" value="hydroxyacyl-CoA-like_DH_SDR_c-like"/>
    <property type="match status" value="1"/>
</dbReference>
<dbReference type="InterPro" id="IPR036527">
    <property type="entry name" value="SCP2_sterol-bd_dom_sf"/>
</dbReference>
<evidence type="ECO:0000256" key="3">
    <source>
        <dbReference type="ARBA" id="ARBA00006484"/>
    </source>
</evidence>
<dbReference type="CDD" id="cd03448">
    <property type="entry name" value="HDE_HSD"/>
    <property type="match status" value="1"/>
</dbReference>
<evidence type="ECO:0000256" key="1">
    <source>
        <dbReference type="ARBA" id="ARBA00004275"/>
    </source>
</evidence>
<evidence type="ECO:0000256" key="9">
    <source>
        <dbReference type="ARBA" id="ARBA00023239"/>
    </source>
</evidence>
<dbReference type="InterPro" id="IPR020904">
    <property type="entry name" value="Sc_DH/Rdtase_CS"/>
</dbReference>
<dbReference type="EMBL" id="OV725082">
    <property type="protein sequence ID" value="CAH1404648.1"/>
    <property type="molecule type" value="Genomic_DNA"/>
</dbReference>
<feature type="compositionally biased region" description="Basic and acidic residues" evidence="11">
    <location>
        <begin position="462"/>
        <end position="472"/>
    </location>
</feature>
<evidence type="ECO:0000256" key="7">
    <source>
        <dbReference type="ARBA" id="ARBA00023140"/>
    </source>
</evidence>
<comment type="similarity">
    <text evidence="3">Belongs to the short-chain dehydrogenases/reductases (SDR) family.</text>
</comment>
<dbReference type="FunFam" id="3.40.50.720:FF:000185">
    <property type="entry name" value="peroxisomal multifunctional enzyme type 2"/>
    <property type="match status" value="1"/>
</dbReference>
<dbReference type="InterPro" id="IPR002347">
    <property type="entry name" value="SDR_fam"/>
</dbReference>
<evidence type="ECO:0000256" key="2">
    <source>
        <dbReference type="ARBA" id="ARBA00005005"/>
    </source>
</evidence>
<dbReference type="GO" id="GO:0016491">
    <property type="term" value="F:oxidoreductase activity"/>
    <property type="evidence" value="ECO:0007669"/>
    <property type="project" value="UniProtKB-KW"/>
</dbReference>
<organism evidence="13 14">
    <name type="scientific">Nezara viridula</name>
    <name type="common">Southern green stink bug</name>
    <name type="synonym">Cimex viridulus</name>
    <dbReference type="NCBI Taxonomy" id="85310"/>
    <lineage>
        <taxon>Eukaryota</taxon>
        <taxon>Metazoa</taxon>
        <taxon>Ecdysozoa</taxon>
        <taxon>Arthropoda</taxon>
        <taxon>Hexapoda</taxon>
        <taxon>Insecta</taxon>
        <taxon>Pterygota</taxon>
        <taxon>Neoptera</taxon>
        <taxon>Paraneoptera</taxon>
        <taxon>Hemiptera</taxon>
        <taxon>Heteroptera</taxon>
        <taxon>Panheteroptera</taxon>
        <taxon>Pentatomomorpha</taxon>
        <taxon>Pentatomoidea</taxon>
        <taxon>Pentatomidae</taxon>
        <taxon>Pentatominae</taxon>
        <taxon>Nezara</taxon>
    </lineage>
</organism>
<name>A0A9P0MRM3_NEZVI</name>
<gene>
    <name evidence="13" type="ORF">NEZAVI_LOCUS13019</name>
</gene>
<dbReference type="InterPro" id="IPR057326">
    <property type="entry name" value="KR_dom"/>
</dbReference>
<keyword evidence="8" id="KW-0413">Isomerase</keyword>
<keyword evidence="5" id="KW-0560">Oxidoreductase</keyword>
<keyword evidence="14" id="KW-1185">Reference proteome</keyword>
<keyword evidence="4" id="KW-0276">Fatty acid metabolism</keyword>
<evidence type="ECO:0000256" key="4">
    <source>
        <dbReference type="ARBA" id="ARBA00022832"/>
    </source>
</evidence>
<feature type="domain" description="Ketoreductase" evidence="12">
    <location>
        <begin position="7"/>
        <end position="181"/>
    </location>
</feature>
<dbReference type="PRINTS" id="PR00081">
    <property type="entry name" value="GDHRDH"/>
</dbReference>
<comment type="pathway">
    <text evidence="2">Lipid metabolism; fatty acid beta-oxidation.</text>
</comment>
<dbReference type="Gene3D" id="3.30.1050.10">
    <property type="entry name" value="SCP2 sterol-binding domain"/>
    <property type="match status" value="1"/>
</dbReference>
<accession>A0A9P0MRM3</accession>
<dbReference type="PANTHER" id="PTHR45024">
    <property type="entry name" value="DEHYDROGENASES, SHORT CHAIN"/>
    <property type="match status" value="1"/>
</dbReference>
<dbReference type="PANTHER" id="PTHR45024:SF2">
    <property type="entry name" value="SCP2 DOMAIN-CONTAINING PROTEIN"/>
    <property type="match status" value="1"/>
</dbReference>
<dbReference type="Gene3D" id="1.10.287.4290">
    <property type="match status" value="1"/>
</dbReference>
<dbReference type="InterPro" id="IPR029069">
    <property type="entry name" value="HotDog_dom_sf"/>
</dbReference>
<dbReference type="SMART" id="SM00822">
    <property type="entry name" value="PKS_KR"/>
    <property type="match status" value="1"/>
</dbReference>
<dbReference type="InterPro" id="IPR036291">
    <property type="entry name" value="NAD(P)-bd_dom_sf"/>
</dbReference>
<dbReference type="GO" id="GO:0005777">
    <property type="term" value="C:peroxisome"/>
    <property type="evidence" value="ECO:0007669"/>
    <property type="project" value="UniProtKB-SubCell"/>
</dbReference>
<dbReference type="InterPro" id="IPR002539">
    <property type="entry name" value="MaoC-like_dom"/>
</dbReference>
<dbReference type="GO" id="GO:0016853">
    <property type="term" value="F:isomerase activity"/>
    <property type="evidence" value="ECO:0007669"/>
    <property type="project" value="UniProtKB-KW"/>
</dbReference>
<evidence type="ECO:0000256" key="11">
    <source>
        <dbReference type="SAM" id="MobiDB-lite"/>
    </source>
</evidence>
<feature type="region of interest" description="Disordered" evidence="11">
    <location>
        <begin position="457"/>
        <end position="477"/>
    </location>
</feature>
<dbReference type="PRINTS" id="PR00080">
    <property type="entry name" value="SDRFAMILY"/>
</dbReference>
<dbReference type="InterPro" id="IPR054357">
    <property type="entry name" value="MFE-2_N"/>
</dbReference>
<evidence type="ECO:0000256" key="5">
    <source>
        <dbReference type="ARBA" id="ARBA00023002"/>
    </source>
</evidence>
<reference evidence="13" key="1">
    <citation type="submission" date="2022-01" db="EMBL/GenBank/DDBJ databases">
        <authorList>
            <person name="King R."/>
        </authorList>
    </citation>
    <scope>NUCLEOTIDE SEQUENCE</scope>
</reference>
<protein>
    <recommendedName>
        <fullName evidence="10">Peroxisomal multifunctional enzyme type 2</fullName>
    </recommendedName>
</protein>
<dbReference type="Proteomes" id="UP001152798">
    <property type="component" value="Chromosome 6"/>
</dbReference>
<dbReference type="Pfam" id="PF01575">
    <property type="entry name" value="MaoC_dehydratas"/>
    <property type="match status" value="1"/>
</dbReference>
<evidence type="ECO:0000313" key="14">
    <source>
        <dbReference type="Proteomes" id="UP001152798"/>
    </source>
</evidence>
<dbReference type="Gene3D" id="3.10.129.10">
    <property type="entry name" value="Hotdog Thioesterase"/>
    <property type="match status" value="1"/>
</dbReference>
<dbReference type="FunFam" id="3.10.129.10:FF:000013">
    <property type="entry name" value="Peroxisomal multifunctional enzyme type 2"/>
    <property type="match status" value="1"/>
</dbReference>
<dbReference type="PROSITE" id="PS00061">
    <property type="entry name" value="ADH_SHORT"/>
    <property type="match status" value="1"/>
</dbReference>
<dbReference type="SUPFAM" id="SSF55718">
    <property type="entry name" value="SCP-like"/>
    <property type="match status" value="1"/>
</dbReference>
<dbReference type="SUPFAM" id="SSF51735">
    <property type="entry name" value="NAD(P)-binding Rossmann-fold domains"/>
    <property type="match status" value="1"/>
</dbReference>
<evidence type="ECO:0000313" key="13">
    <source>
        <dbReference type="EMBL" id="CAH1404648.1"/>
    </source>
</evidence>
<evidence type="ECO:0000256" key="10">
    <source>
        <dbReference type="ARBA" id="ARBA00073497"/>
    </source>
</evidence>
<evidence type="ECO:0000256" key="6">
    <source>
        <dbReference type="ARBA" id="ARBA00023098"/>
    </source>
</evidence>
<comment type="subcellular location">
    <subcellularLocation>
        <location evidence="1">Peroxisome</location>
    </subcellularLocation>
</comment>
<dbReference type="OrthoDB" id="3592703at2759"/>
<keyword evidence="7" id="KW-0576">Peroxisome</keyword>
<evidence type="ECO:0000256" key="8">
    <source>
        <dbReference type="ARBA" id="ARBA00023235"/>
    </source>
</evidence>
<proteinExistence type="inferred from homology"/>